<comment type="caution">
    <text evidence="1">The sequence shown here is derived from an EMBL/GenBank/DDBJ whole genome shotgun (WGS) entry which is preliminary data.</text>
</comment>
<accession>A0A177G685</accession>
<protein>
    <submittedName>
        <fullName evidence="1">ABC-type nitrate/sulfonate/bicarbonate transport system, periplasmic component</fullName>
    </submittedName>
</protein>
<evidence type="ECO:0000313" key="2">
    <source>
        <dbReference type="Proteomes" id="UP000077349"/>
    </source>
</evidence>
<gene>
    <name evidence="1" type="ORF">Amal_02941</name>
</gene>
<dbReference type="Proteomes" id="UP000077349">
    <property type="component" value="Unassembled WGS sequence"/>
</dbReference>
<dbReference type="EMBL" id="LVHD01000019">
    <property type="protein sequence ID" value="OAG75839.1"/>
    <property type="molecule type" value="Genomic_DNA"/>
</dbReference>
<reference evidence="1 2" key="1">
    <citation type="submission" date="2016-03" db="EMBL/GenBank/DDBJ databases">
        <title>Draft genome sequence of Acetobacter malorum CECT 7742, a strain isolated from strawberry vinegar.</title>
        <authorList>
            <person name="Sainz F."/>
            <person name="Mas A."/>
            <person name="Torija M.J."/>
        </authorList>
    </citation>
    <scope>NUCLEOTIDE SEQUENCE [LARGE SCALE GENOMIC DNA]</scope>
    <source>
        <strain evidence="1 2">CECT 7742</strain>
    </source>
</reference>
<name>A0A177G685_9PROT</name>
<evidence type="ECO:0000313" key="1">
    <source>
        <dbReference type="EMBL" id="OAG75839.1"/>
    </source>
</evidence>
<dbReference type="AlphaFoldDB" id="A0A177G685"/>
<proteinExistence type="predicted"/>
<sequence>MSAQGPSSDPAFRRRIVLTSLAGLAVAGAVGAFEHHAHNRPPRKQPDGQYRKLRLIWPHSDTAPVLAVAYQKGFFARYSLDVESVFHPAKRE</sequence>
<organism evidence="1 2">
    <name type="scientific">Acetobacter malorum</name>
    <dbReference type="NCBI Taxonomy" id="178901"/>
    <lineage>
        <taxon>Bacteria</taxon>
        <taxon>Pseudomonadati</taxon>
        <taxon>Pseudomonadota</taxon>
        <taxon>Alphaproteobacteria</taxon>
        <taxon>Acetobacterales</taxon>
        <taxon>Acetobacteraceae</taxon>
        <taxon>Acetobacter</taxon>
    </lineage>
</organism>